<evidence type="ECO:0008006" key="6">
    <source>
        <dbReference type="Google" id="ProtNLM"/>
    </source>
</evidence>
<dbReference type="OMA" id="REVECFA"/>
<evidence type="ECO:0000313" key="4">
    <source>
        <dbReference type="Proteomes" id="UP000077248"/>
    </source>
</evidence>
<reference evidence="3" key="3">
    <citation type="journal article" date="2019" name="J. ISSAAS">
        <title>Genomics, evolutionary history and diagnostics of the Alternaria alternata species group including apple and Asian pear pathotypes.</title>
        <authorList>
            <person name="Armitage A.D."/>
            <person name="Cockerton H.M."/>
            <person name="Sreenivasaprasad S."/>
            <person name="Woodhall J."/>
            <person name="Lane C."/>
            <person name="Harrison R.J."/>
            <person name="Clarkson J.P."/>
        </authorList>
    </citation>
    <scope>NUCLEOTIDE SEQUENCE</scope>
    <source>
        <strain evidence="3">FERA 1177</strain>
    </source>
</reference>
<sequence>MVLQRLVVFLVCATLAFSSTQATPLPSPQQTLSTRACTNALTNPSFEIPLLTPWMDMVTGSWSSRGISTSPSHVGAHSGFNVYAATSNSSEVTATLTLSQSYIDLPTGVTVDCYAWVRGSRPSGQTRVEIFLDGVSCGQEVQLGVGNKGWKRVGGKVMVQDVVPGVGHSVAVSVQGDGVEDESGWSVAVDDVGVVVGC</sequence>
<evidence type="ECO:0000313" key="5">
    <source>
        <dbReference type="Proteomes" id="UP000291422"/>
    </source>
</evidence>
<gene>
    <name evidence="3" type="ORF">AA0117_g1394</name>
    <name evidence="2" type="ORF">CC77DRAFT_1057906</name>
</gene>
<dbReference type="AlphaFoldDB" id="A0A177DZW0"/>
<dbReference type="EMBL" id="PDXD01000001">
    <property type="protein sequence ID" value="RYN84578.1"/>
    <property type="molecule type" value="Genomic_DNA"/>
</dbReference>
<dbReference type="GeneID" id="29113669"/>
<reference evidence="5" key="2">
    <citation type="journal article" date="2019" name="bioRxiv">
        <title>Genomics, evolutionary history and diagnostics of the Alternaria alternata species group including apple and Asian pear pathotypes.</title>
        <authorList>
            <person name="Armitage A.D."/>
            <person name="Cockerton H.M."/>
            <person name="Sreenivasaprasad S."/>
            <person name="Woodhall J.W."/>
            <person name="Lane C.R."/>
            <person name="Harrison R.J."/>
            <person name="Clarkson J.P."/>
        </authorList>
    </citation>
    <scope>NUCLEOTIDE SEQUENCE [LARGE SCALE GENOMIC DNA]</scope>
    <source>
        <strain evidence="5">FERA 1177</strain>
    </source>
</reference>
<dbReference type="Proteomes" id="UP000077248">
    <property type="component" value="Unassembled WGS sequence"/>
</dbReference>
<dbReference type="EMBL" id="KV441471">
    <property type="protein sequence ID" value="OAG24711.1"/>
    <property type="molecule type" value="Genomic_DNA"/>
</dbReference>
<organism evidence="2 4">
    <name type="scientific">Alternaria alternata</name>
    <name type="common">Alternaria rot fungus</name>
    <name type="synonym">Torula alternata</name>
    <dbReference type="NCBI Taxonomy" id="5599"/>
    <lineage>
        <taxon>Eukaryota</taxon>
        <taxon>Fungi</taxon>
        <taxon>Dikarya</taxon>
        <taxon>Ascomycota</taxon>
        <taxon>Pezizomycotina</taxon>
        <taxon>Dothideomycetes</taxon>
        <taxon>Pleosporomycetidae</taxon>
        <taxon>Pleosporales</taxon>
        <taxon>Pleosporineae</taxon>
        <taxon>Pleosporaceae</taxon>
        <taxon>Alternaria</taxon>
        <taxon>Alternaria sect. Alternaria</taxon>
        <taxon>Alternaria alternata complex</taxon>
    </lineage>
</organism>
<dbReference type="Proteomes" id="UP000291422">
    <property type="component" value="Unassembled WGS sequence"/>
</dbReference>
<name>A0A177DZW0_ALTAL</name>
<keyword evidence="1" id="KW-0732">Signal</keyword>
<keyword evidence="4" id="KW-1185">Reference proteome</keyword>
<evidence type="ECO:0000313" key="2">
    <source>
        <dbReference type="EMBL" id="OAG24711.1"/>
    </source>
</evidence>
<proteinExistence type="predicted"/>
<dbReference type="KEGG" id="aalt:CC77DRAFT_1057906"/>
<evidence type="ECO:0000313" key="3">
    <source>
        <dbReference type="EMBL" id="RYN84578.1"/>
    </source>
</evidence>
<dbReference type="RefSeq" id="XP_018390132.1">
    <property type="nucleotide sequence ID" value="XM_018528075.1"/>
</dbReference>
<protein>
    <recommendedName>
        <fullName evidence="6">CBM-cenC domain-containing protein</fullName>
    </recommendedName>
</protein>
<dbReference type="Gene3D" id="2.60.120.260">
    <property type="entry name" value="Galactose-binding domain-like"/>
    <property type="match status" value="1"/>
</dbReference>
<accession>A0A177DZW0</accession>
<feature type="chain" id="PRO_5044057408" description="CBM-cenC domain-containing protein" evidence="1">
    <location>
        <begin position="23"/>
        <end position="198"/>
    </location>
</feature>
<reference evidence="2 4" key="1">
    <citation type="submission" date="2016-05" db="EMBL/GenBank/DDBJ databases">
        <title>Comparative analysis of secretome profiles of manganese(II)-oxidizing ascomycete fungi.</title>
        <authorList>
            <consortium name="DOE Joint Genome Institute"/>
            <person name="Zeiner C.A."/>
            <person name="Purvine S.O."/>
            <person name="Zink E.M."/>
            <person name="Wu S."/>
            <person name="Pasa-Tolic L."/>
            <person name="Chaput D.L."/>
            <person name="Haridas S."/>
            <person name="Grigoriev I.V."/>
            <person name="Santelli C.M."/>
            <person name="Hansel C.M."/>
        </authorList>
    </citation>
    <scope>NUCLEOTIDE SEQUENCE [LARGE SCALE GENOMIC DNA]</scope>
    <source>
        <strain evidence="2 4">SRC1lrK2f</strain>
    </source>
</reference>
<dbReference type="VEuPathDB" id="FungiDB:CC77DRAFT_1057906"/>
<evidence type="ECO:0000256" key="1">
    <source>
        <dbReference type="SAM" id="SignalP"/>
    </source>
</evidence>
<feature type="signal peptide" evidence="1">
    <location>
        <begin position="1"/>
        <end position="22"/>
    </location>
</feature>